<dbReference type="KEGG" id="csol:105362485"/>
<keyword evidence="1" id="KW-0732">Signal</keyword>
<feature type="signal peptide" evidence="1">
    <location>
        <begin position="1"/>
        <end position="36"/>
    </location>
</feature>
<name>A0AAJ6YHN3_9HYME</name>
<evidence type="ECO:0000313" key="2">
    <source>
        <dbReference type="Proteomes" id="UP000695007"/>
    </source>
</evidence>
<dbReference type="RefSeq" id="XP_011498245.1">
    <property type="nucleotide sequence ID" value="XM_011499943.1"/>
</dbReference>
<keyword evidence="2" id="KW-1185">Reference proteome</keyword>
<organism evidence="2 3">
    <name type="scientific">Ceratosolen solmsi marchali</name>
    <dbReference type="NCBI Taxonomy" id="326594"/>
    <lineage>
        <taxon>Eukaryota</taxon>
        <taxon>Metazoa</taxon>
        <taxon>Ecdysozoa</taxon>
        <taxon>Arthropoda</taxon>
        <taxon>Hexapoda</taxon>
        <taxon>Insecta</taxon>
        <taxon>Pterygota</taxon>
        <taxon>Neoptera</taxon>
        <taxon>Endopterygota</taxon>
        <taxon>Hymenoptera</taxon>
        <taxon>Apocrita</taxon>
        <taxon>Proctotrupomorpha</taxon>
        <taxon>Chalcidoidea</taxon>
        <taxon>Agaonidae</taxon>
        <taxon>Agaoninae</taxon>
        <taxon>Ceratosolen</taxon>
    </lineage>
</organism>
<protein>
    <submittedName>
        <fullName evidence="3">Uncharacterized protein LOC105362485</fullName>
    </submittedName>
</protein>
<feature type="chain" id="PRO_5042522822" evidence="1">
    <location>
        <begin position="37"/>
        <end position="319"/>
    </location>
</feature>
<dbReference type="AlphaFoldDB" id="A0AAJ6YHN3"/>
<gene>
    <name evidence="3" type="primary">LOC105362485</name>
</gene>
<dbReference type="Proteomes" id="UP000695007">
    <property type="component" value="Unplaced"/>
</dbReference>
<dbReference type="GeneID" id="105362485"/>
<proteinExistence type="predicted"/>
<evidence type="ECO:0000256" key="1">
    <source>
        <dbReference type="SAM" id="SignalP"/>
    </source>
</evidence>
<sequence>MARRMLDTRLVPPPSPPPQSLIWLLLLLLVLLTGTALPAVVLPRPPSLPNYIPIDYVASSFDSVKNFGDKGLHQRTNVEKPETQQDYRFLEIEVRDGENVENLDLHGIVQAVLAKQRQLLPLSGRRFDEEDYNMTYPPAEIVPRSIVGVHEVVLGPNQRFYESATLEAESERSLQYPMSSPQSEKNLSDEKLYYLKNGRPKVYVNFRGKSGNFRQQDTPTGADSRFTLRLEPSTFLKATQPYHTEKKTKSSKSTPKKYDARIHGSTTEHAMVTSSELPKQIPAPPSRLPALPLIVQTTPVQRYNARRTDILPDDSISEA</sequence>
<reference evidence="3" key="1">
    <citation type="submission" date="2025-08" db="UniProtKB">
        <authorList>
            <consortium name="RefSeq"/>
        </authorList>
    </citation>
    <scope>IDENTIFICATION</scope>
</reference>
<accession>A0AAJ6YHN3</accession>
<evidence type="ECO:0000313" key="3">
    <source>
        <dbReference type="RefSeq" id="XP_011498245.1"/>
    </source>
</evidence>